<feature type="domain" description="RanBP2-type" evidence="8">
    <location>
        <begin position="55"/>
        <end position="74"/>
    </location>
</feature>
<evidence type="ECO:0000256" key="5">
    <source>
        <dbReference type="ARBA" id="ARBA00022884"/>
    </source>
</evidence>
<feature type="transmembrane region" description="Helical" evidence="7">
    <location>
        <begin position="221"/>
        <end position="241"/>
    </location>
</feature>
<name>E9HDU1_DAPPU</name>
<keyword evidence="3" id="KW-0863">Zinc-finger</keyword>
<dbReference type="PROSITE" id="PS01358">
    <property type="entry name" value="ZF_RANBP2_1"/>
    <property type="match status" value="1"/>
</dbReference>
<keyword evidence="10" id="KW-1185">Reference proteome</keyword>
<dbReference type="PANTHER" id="PTHR23238">
    <property type="entry name" value="RNA BINDING PROTEIN"/>
    <property type="match status" value="1"/>
</dbReference>
<evidence type="ECO:0000313" key="9">
    <source>
        <dbReference type="EMBL" id="EFX70083.1"/>
    </source>
</evidence>
<dbReference type="AlphaFoldDB" id="E9HDU1"/>
<sequence length="427" mass="46429">MRSETTPASVCFTSITIGYTSERQFCVGGGGGGEGGCCGGGRGGGGGRTGRIGDWKCVPCGRWNFVWRSVCSECGVRGVPKTQFSIESSRSLTDILHAVGIGGYSENFSPNLLQCHHLLKVKVGVEEMEVEAEIGNAHFVSRSTHWDALHVRQENKKDKNKANAALSAALSAALVAAVPAAAAAAALPADDFVESSSSFNLPTQMDIIDGLPNYFDMIIQLWVHFIISRIFQTILSADLICKQFLLTKEPRKTCRQLYRKAGVVEVEARLMGQLTGDARIIIEETCIGGLTVHLQKKTRKFTNEEKKVFKVTKKTKMNQKMLNATTALIATALVAATAVVYLPLLLLQLRLLLQHILLLPPQLILLLLLQFIFLLPLGPTTHSAATYPSNIPSAAAIIRDHAAPFVEGSSSSINSPMEWRNISWLKL</sequence>
<keyword evidence="4" id="KW-0862">Zinc</keyword>
<feature type="transmembrane region" description="Helical" evidence="7">
    <location>
        <begin position="162"/>
        <end position="187"/>
    </location>
</feature>
<evidence type="ECO:0000259" key="8">
    <source>
        <dbReference type="PROSITE" id="PS01358"/>
    </source>
</evidence>
<protein>
    <recommendedName>
        <fullName evidence="8">RanBP2-type domain-containing protein</fullName>
    </recommendedName>
</protein>
<keyword evidence="2" id="KW-0479">Metal-binding</keyword>
<organism evidence="9 10">
    <name type="scientific">Daphnia pulex</name>
    <name type="common">Water flea</name>
    <dbReference type="NCBI Taxonomy" id="6669"/>
    <lineage>
        <taxon>Eukaryota</taxon>
        <taxon>Metazoa</taxon>
        <taxon>Ecdysozoa</taxon>
        <taxon>Arthropoda</taxon>
        <taxon>Crustacea</taxon>
        <taxon>Branchiopoda</taxon>
        <taxon>Diplostraca</taxon>
        <taxon>Cladocera</taxon>
        <taxon>Anomopoda</taxon>
        <taxon>Daphniidae</taxon>
        <taxon>Daphnia</taxon>
    </lineage>
</organism>
<dbReference type="InterPro" id="IPR034870">
    <property type="entry name" value="TET_fam"/>
</dbReference>
<dbReference type="EMBL" id="GL732625">
    <property type="protein sequence ID" value="EFX70083.1"/>
    <property type="molecule type" value="Genomic_DNA"/>
</dbReference>
<evidence type="ECO:0000256" key="3">
    <source>
        <dbReference type="ARBA" id="ARBA00022771"/>
    </source>
</evidence>
<keyword evidence="7" id="KW-0472">Membrane</keyword>
<dbReference type="SUPFAM" id="SSF90209">
    <property type="entry name" value="Ran binding protein zinc finger-like"/>
    <property type="match status" value="1"/>
</dbReference>
<dbReference type="GO" id="GO:0008270">
    <property type="term" value="F:zinc ion binding"/>
    <property type="evidence" value="ECO:0007669"/>
    <property type="project" value="UniProtKB-KW"/>
</dbReference>
<dbReference type="KEGG" id="dpx:DAPPUDRAFT_113020"/>
<evidence type="ECO:0000256" key="4">
    <source>
        <dbReference type="ARBA" id="ARBA00022833"/>
    </source>
</evidence>
<evidence type="ECO:0000256" key="1">
    <source>
        <dbReference type="ARBA" id="ARBA00004123"/>
    </source>
</evidence>
<evidence type="ECO:0000256" key="6">
    <source>
        <dbReference type="ARBA" id="ARBA00023242"/>
    </source>
</evidence>
<keyword evidence="7" id="KW-1133">Transmembrane helix</keyword>
<evidence type="ECO:0000256" key="2">
    <source>
        <dbReference type="ARBA" id="ARBA00022723"/>
    </source>
</evidence>
<keyword evidence="5" id="KW-0694">RNA-binding</keyword>
<dbReference type="InterPro" id="IPR036443">
    <property type="entry name" value="Znf_RanBP2_sf"/>
</dbReference>
<reference evidence="9 10" key="1">
    <citation type="journal article" date="2011" name="Science">
        <title>The ecoresponsive genome of Daphnia pulex.</title>
        <authorList>
            <person name="Colbourne J.K."/>
            <person name="Pfrender M.E."/>
            <person name="Gilbert D."/>
            <person name="Thomas W.K."/>
            <person name="Tucker A."/>
            <person name="Oakley T.H."/>
            <person name="Tokishita S."/>
            <person name="Aerts A."/>
            <person name="Arnold G.J."/>
            <person name="Basu M.K."/>
            <person name="Bauer D.J."/>
            <person name="Caceres C.E."/>
            <person name="Carmel L."/>
            <person name="Casola C."/>
            <person name="Choi J.H."/>
            <person name="Detter J.C."/>
            <person name="Dong Q."/>
            <person name="Dusheyko S."/>
            <person name="Eads B.D."/>
            <person name="Frohlich T."/>
            <person name="Geiler-Samerotte K.A."/>
            <person name="Gerlach D."/>
            <person name="Hatcher P."/>
            <person name="Jogdeo S."/>
            <person name="Krijgsveld J."/>
            <person name="Kriventseva E.V."/>
            <person name="Kultz D."/>
            <person name="Laforsch C."/>
            <person name="Lindquist E."/>
            <person name="Lopez J."/>
            <person name="Manak J.R."/>
            <person name="Muller J."/>
            <person name="Pangilinan J."/>
            <person name="Patwardhan R.P."/>
            <person name="Pitluck S."/>
            <person name="Pritham E.J."/>
            <person name="Rechtsteiner A."/>
            <person name="Rho M."/>
            <person name="Rogozin I.B."/>
            <person name="Sakarya O."/>
            <person name="Salamov A."/>
            <person name="Schaack S."/>
            <person name="Shapiro H."/>
            <person name="Shiga Y."/>
            <person name="Skalitzky C."/>
            <person name="Smith Z."/>
            <person name="Souvorov A."/>
            <person name="Sung W."/>
            <person name="Tang Z."/>
            <person name="Tsuchiya D."/>
            <person name="Tu H."/>
            <person name="Vos H."/>
            <person name="Wang M."/>
            <person name="Wolf Y.I."/>
            <person name="Yamagata H."/>
            <person name="Yamada T."/>
            <person name="Ye Y."/>
            <person name="Shaw J.R."/>
            <person name="Andrews J."/>
            <person name="Crease T.J."/>
            <person name="Tang H."/>
            <person name="Lucas S.M."/>
            <person name="Robertson H.M."/>
            <person name="Bork P."/>
            <person name="Koonin E.V."/>
            <person name="Zdobnov E.M."/>
            <person name="Grigoriev I.V."/>
            <person name="Lynch M."/>
            <person name="Boore J.L."/>
        </authorList>
    </citation>
    <scope>NUCLEOTIDE SEQUENCE [LARGE SCALE GENOMIC DNA]</scope>
</reference>
<proteinExistence type="predicted"/>
<comment type="subcellular location">
    <subcellularLocation>
        <location evidence="1">Nucleus</location>
    </subcellularLocation>
</comment>
<keyword evidence="6" id="KW-0539">Nucleus</keyword>
<dbReference type="Proteomes" id="UP000000305">
    <property type="component" value="Unassembled WGS sequence"/>
</dbReference>
<dbReference type="HOGENOM" id="CLU_642921_0_0_1"/>
<feature type="transmembrane region" description="Helical" evidence="7">
    <location>
        <begin position="352"/>
        <end position="375"/>
    </location>
</feature>
<dbReference type="GO" id="GO:0003723">
    <property type="term" value="F:RNA binding"/>
    <property type="evidence" value="ECO:0000318"/>
    <property type="project" value="GO_Central"/>
</dbReference>
<dbReference type="InterPro" id="IPR001876">
    <property type="entry name" value="Znf_RanBP2"/>
</dbReference>
<dbReference type="GO" id="GO:0003712">
    <property type="term" value="F:transcription coregulator activity"/>
    <property type="evidence" value="ECO:0000318"/>
    <property type="project" value="GO_Central"/>
</dbReference>
<evidence type="ECO:0000313" key="10">
    <source>
        <dbReference type="Proteomes" id="UP000000305"/>
    </source>
</evidence>
<keyword evidence="7" id="KW-0812">Transmembrane</keyword>
<evidence type="ECO:0000256" key="7">
    <source>
        <dbReference type="SAM" id="Phobius"/>
    </source>
</evidence>
<dbReference type="STRING" id="6669.E9HDU1"/>
<accession>E9HDU1</accession>
<dbReference type="GO" id="GO:0005634">
    <property type="term" value="C:nucleus"/>
    <property type="evidence" value="ECO:0000318"/>
    <property type="project" value="GO_Central"/>
</dbReference>
<dbReference type="InParanoid" id="E9HDU1"/>
<dbReference type="GO" id="GO:0006355">
    <property type="term" value="P:regulation of DNA-templated transcription"/>
    <property type="evidence" value="ECO:0007669"/>
    <property type="project" value="InterPro"/>
</dbReference>
<gene>
    <name evidence="9" type="ORF">DAPPUDRAFT_113020</name>
</gene>
<feature type="transmembrane region" description="Helical" evidence="7">
    <location>
        <begin position="322"/>
        <end position="346"/>
    </location>
</feature>